<evidence type="ECO:0000259" key="1">
    <source>
        <dbReference type="Pfam" id="PF10108"/>
    </source>
</evidence>
<keyword evidence="2" id="KW-0378">Hydrolase</keyword>
<keyword evidence="2" id="KW-0269">Exonuclease</keyword>
<dbReference type="Gene3D" id="3.30.420.10">
    <property type="entry name" value="Ribonuclease H-like superfamily/Ribonuclease H"/>
    <property type="match status" value="1"/>
</dbReference>
<gene>
    <name evidence="2" type="ORF">GO493_25150</name>
</gene>
<dbReference type="AlphaFoldDB" id="A0A7K1UB21"/>
<dbReference type="InterPro" id="IPR019288">
    <property type="entry name" value="3'-5'_exonuclease_PolB-like"/>
</dbReference>
<protein>
    <submittedName>
        <fullName evidence="2">3'-5' exonuclease</fullName>
    </submittedName>
</protein>
<dbReference type="InterPro" id="IPR012337">
    <property type="entry name" value="RNaseH-like_sf"/>
</dbReference>
<dbReference type="RefSeq" id="WP_317165467.1">
    <property type="nucleotide sequence ID" value="NZ_WRXN01000014.1"/>
</dbReference>
<evidence type="ECO:0000313" key="3">
    <source>
        <dbReference type="Proteomes" id="UP000461730"/>
    </source>
</evidence>
<dbReference type="GO" id="GO:0003676">
    <property type="term" value="F:nucleic acid binding"/>
    <property type="evidence" value="ECO:0007669"/>
    <property type="project" value="InterPro"/>
</dbReference>
<dbReference type="EMBL" id="WRXN01000014">
    <property type="protein sequence ID" value="MVT11574.1"/>
    <property type="molecule type" value="Genomic_DNA"/>
</dbReference>
<comment type="caution">
    <text evidence="2">The sequence shown here is derived from an EMBL/GenBank/DDBJ whole genome shotgun (WGS) entry which is preliminary data.</text>
</comment>
<dbReference type="Pfam" id="PF10108">
    <property type="entry name" value="DNA_pol_B_exo2"/>
    <property type="match status" value="1"/>
</dbReference>
<accession>A0A7K1UB21</accession>
<organism evidence="2 3">
    <name type="scientific">Chitinophaga tropicalis</name>
    <dbReference type="NCBI Taxonomy" id="2683588"/>
    <lineage>
        <taxon>Bacteria</taxon>
        <taxon>Pseudomonadati</taxon>
        <taxon>Bacteroidota</taxon>
        <taxon>Chitinophagia</taxon>
        <taxon>Chitinophagales</taxon>
        <taxon>Chitinophagaceae</taxon>
        <taxon>Chitinophaga</taxon>
    </lineage>
</organism>
<sequence length="242" mass="27798">MLPHLSLDQLLLLDIETTPAFEAFDKLPDTMQLLWQDKIAKTAPESGNWADAYADRAGLYAEFGKIICISVGFFHAEGGRYQLRMKSFYNDDEKVVLSGFLELINKFHIKNPRFQFAGHNIREFDIPFICRRSVIHQLSLPVPLQLHGLKPWEVPMLDTMHLWRFGEMKNYTSLKLLTAVLGIPTPKDDIDGGMVGKVYWQDKDLERIVNYCQKDVVAVGQLLMRFKGVPPLETEDVVFIKQ</sequence>
<dbReference type="GO" id="GO:0004527">
    <property type="term" value="F:exonuclease activity"/>
    <property type="evidence" value="ECO:0007669"/>
    <property type="project" value="UniProtKB-KW"/>
</dbReference>
<evidence type="ECO:0000313" key="2">
    <source>
        <dbReference type="EMBL" id="MVT11574.1"/>
    </source>
</evidence>
<name>A0A7K1UB21_9BACT</name>
<keyword evidence="3" id="KW-1185">Reference proteome</keyword>
<keyword evidence="2" id="KW-0540">Nuclease</keyword>
<reference evidence="2 3" key="1">
    <citation type="submission" date="2019-12" db="EMBL/GenBank/DDBJ databases">
        <title>Chitinophaga sp. strain ysch24 (GDMCC 1.1355), whole genome shotgun sequence.</title>
        <authorList>
            <person name="Zhang X."/>
        </authorList>
    </citation>
    <scope>NUCLEOTIDE SEQUENCE [LARGE SCALE GENOMIC DNA]</scope>
    <source>
        <strain evidence="3">ysch24</strain>
    </source>
</reference>
<dbReference type="InterPro" id="IPR036397">
    <property type="entry name" value="RNaseH_sf"/>
</dbReference>
<dbReference type="Proteomes" id="UP000461730">
    <property type="component" value="Unassembled WGS sequence"/>
</dbReference>
<feature type="domain" description="Predicted 3'-5' exonuclease PolB-like" evidence="1">
    <location>
        <begin position="62"/>
        <end position="226"/>
    </location>
</feature>
<dbReference type="SUPFAM" id="SSF53098">
    <property type="entry name" value="Ribonuclease H-like"/>
    <property type="match status" value="1"/>
</dbReference>
<proteinExistence type="predicted"/>